<dbReference type="InterPro" id="IPR016055">
    <property type="entry name" value="A-D-PHexomutase_a/b/a-I/II/III"/>
</dbReference>
<dbReference type="Proteomes" id="UP000004757">
    <property type="component" value="Unassembled WGS sequence"/>
</dbReference>
<dbReference type="AlphaFoldDB" id="D4XW14"/>
<evidence type="ECO:0000259" key="9">
    <source>
        <dbReference type="Pfam" id="PF02879"/>
    </source>
</evidence>
<dbReference type="GO" id="GO:0005975">
    <property type="term" value="P:carbohydrate metabolic process"/>
    <property type="evidence" value="ECO:0007669"/>
    <property type="project" value="InterPro"/>
</dbReference>
<evidence type="ECO:0000256" key="7">
    <source>
        <dbReference type="RuleBase" id="RU004326"/>
    </source>
</evidence>
<evidence type="ECO:0000256" key="2">
    <source>
        <dbReference type="ARBA" id="ARBA00010231"/>
    </source>
</evidence>
<dbReference type="InterPro" id="IPR036900">
    <property type="entry name" value="A-D-PHexomutase_C_sf"/>
</dbReference>
<evidence type="ECO:0000256" key="6">
    <source>
        <dbReference type="ARBA" id="ARBA00023235"/>
    </source>
</evidence>
<dbReference type="InterPro" id="IPR005844">
    <property type="entry name" value="A-D-PHexomutase_a/b/a-I"/>
</dbReference>
<dbReference type="InterPro" id="IPR005845">
    <property type="entry name" value="A-D-PHexomutase_a/b/a-II"/>
</dbReference>
<dbReference type="PANTHER" id="PTHR45745:SF1">
    <property type="entry name" value="PHOSPHOGLUCOMUTASE 2B-RELATED"/>
    <property type="match status" value="1"/>
</dbReference>
<keyword evidence="6" id="KW-0413">Isomerase</keyword>
<dbReference type="CDD" id="cd05799">
    <property type="entry name" value="PGM2"/>
    <property type="match status" value="1"/>
</dbReference>
<dbReference type="InterPro" id="IPR005846">
    <property type="entry name" value="A-D-PHexomutase_a/b/a-III"/>
</dbReference>
<dbReference type="PANTHER" id="PTHR45745">
    <property type="entry name" value="PHOSPHOMANNOMUTASE 45A"/>
    <property type="match status" value="1"/>
</dbReference>
<accession>D4XW14</accession>
<comment type="caution">
    <text evidence="11">The sequence shown here is derived from an EMBL/GenBank/DDBJ whole genome shotgun (WGS) entry which is preliminary data.</text>
</comment>
<name>D4XW14_9BACT</name>
<evidence type="ECO:0000256" key="1">
    <source>
        <dbReference type="ARBA" id="ARBA00001946"/>
    </source>
</evidence>
<comment type="similarity">
    <text evidence="2 7">Belongs to the phosphohexose mutase family.</text>
</comment>
<organism evidence="11 12">
    <name type="scientific">Mycoplasmopsis alligatoris A21JP2</name>
    <dbReference type="NCBI Taxonomy" id="747682"/>
    <lineage>
        <taxon>Bacteria</taxon>
        <taxon>Bacillati</taxon>
        <taxon>Mycoplasmatota</taxon>
        <taxon>Mycoplasmoidales</taxon>
        <taxon>Metamycoplasmataceae</taxon>
        <taxon>Mycoplasmopsis</taxon>
    </lineage>
</organism>
<dbReference type="Pfam" id="PF02878">
    <property type="entry name" value="PGM_PMM_I"/>
    <property type="match status" value="1"/>
</dbReference>
<dbReference type="GO" id="GO:0000287">
    <property type="term" value="F:magnesium ion binding"/>
    <property type="evidence" value="ECO:0007669"/>
    <property type="project" value="InterPro"/>
</dbReference>
<dbReference type="STRING" id="747682.MALL_0035"/>
<dbReference type="Pfam" id="PF02880">
    <property type="entry name" value="PGM_PMM_III"/>
    <property type="match status" value="1"/>
</dbReference>
<keyword evidence="4 7" id="KW-0479">Metal-binding</keyword>
<dbReference type="GO" id="GO:0008973">
    <property type="term" value="F:phosphopentomutase activity"/>
    <property type="evidence" value="ECO:0007669"/>
    <property type="project" value="TreeGrafter"/>
</dbReference>
<feature type="domain" description="Alpha-D-phosphohexomutase alpha/beta/alpha" evidence="9">
    <location>
        <begin position="185"/>
        <end position="288"/>
    </location>
</feature>
<comment type="cofactor">
    <cofactor evidence="1">
        <name>Mg(2+)</name>
        <dbReference type="ChEBI" id="CHEBI:18420"/>
    </cofactor>
</comment>
<dbReference type="PRINTS" id="PR00509">
    <property type="entry name" value="PGMPMM"/>
</dbReference>
<feature type="domain" description="Alpha-D-phosphohexomutase alpha/beta/alpha" evidence="8">
    <location>
        <begin position="26"/>
        <end position="156"/>
    </location>
</feature>
<dbReference type="eggNOG" id="COG1109">
    <property type="taxonomic scope" value="Bacteria"/>
</dbReference>
<keyword evidence="5 7" id="KW-0460">Magnesium</keyword>
<dbReference type="EMBL" id="ADNC01000020">
    <property type="protein sequence ID" value="EFF41471.1"/>
    <property type="molecule type" value="Genomic_DNA"/>
</dbReference>
<dbReference type="SUPFAM" id="SSF55957">
    <property type="entry name" value="Phosphoglucomutase, C-terminal domain"/>
    <property type="match status" value="1"/>
</dbReference>
<dbReference type="InterPro" id="IPR005841">
    <property type="entry name" value="Alpha-D-phosphohexomutase_SF"/>
</dbReference>
<dbReference type="Gene3D" id="3.30.310.50">
    <property type="entry name" value="Alpha-D-phosphohexomutase, C-terminal domain"/>
    <property type="match status" value="1"/>
</dbReference>
<reference evidence="11 12" key="1">
    <citation type="submission" date="2010-03" db="EMBL/GenBank/DDBJ databases">
        <authorList>
            <person name="Glass J.I."/>
            <person name="Benders G.A."/>
            <person name="Durkin A.S."/>
            <person name="Farmerie W.G."/>
            <person name="Hlavinka K."/>
            <person name="Hostetler J."/>
            <person name="Jackson J."/>
            <person name="May M.A."/>
            <person name="Miller R.H."/>
            <person name="Paralanov V."/>
            <person name="Radune D."/>
            <person name="Szczypinski B."/>
            <person name="Brown D.R."/>
        </authorList>
    </citation>
    <scope>NUCLEOTIDE SEQUENCE [LARGE SCALE GENOMIC DNA]</scope>
    <source>
        <strain evidence="11 12">A21JP2</strain>
    </source>
</reference>
<gene>
    <name evidence="11" type="ORF">MALL_0035</name>
</gene>
<protein>
    <submittedName>
        <fullName evidence="11">Phosphoglucomutase/phosphomannomutase, alpha/beta/alpha domain II</fullName>
    </submittedName>
</protein>
<dbReference type="Gene3D" id="3.40.120.10">
    <property type="entry name" value="Alpha-D-Glucose-1,6-Bisphosphate, subunit A, domain 3"/>
    <property type="match status" value="3"/>
</dbReference>
<dbReference type="PROSITE" id="PS00710">
    <property type="entry name" value="PGM_PMM"/>
    <property type="match status" value="1"/>
</dbReference>
<dbReference type="InterPro" id="IPR016066">
    <property type="entry name" value="A-D-PHexomutase_CS"/>
</dbReference>
<dbReference type="Pfam" id="PF02879">
    <property type="entry name" value="PGM_PMM_II"/>
    <property type="match status" value="1"/>
</dbReference>
<evidence type="ECO:0000313" key="11">
    <source>
        <dbReference type="EMBL" id="EFF41471.1"/>
    </source>
</evidence>
<evidence type="ECO:0000259" key="10">
    <source>
        <dbReference type="Pfam" id="PF02880"/>
    </source>
</evidence>
<evidence type="ECO:0000259" key="8">
    <source>
        <dbReference type="Pfam" id="PF02878"/>
    </source>
</evidence>
<dbReference type="SUPFAM" id="SSF53738">
    <property type="entry name" value="Phosphoglucomutase, first 3 domains"/>
    <property type="match status" value="3"/>
</dbReference>
<evidence type="ECO:0000313" key="12">
    <source>
        <dbReference type="Proteomes" id="UP000004757"/>
    </source>
</evidence>
<evidence type="ECO:0000256" key="5">
    <source>
        <dbReference type="ARBA" id="ARBA00022842"/>
    </source>
</evidence>
<keyword evidence="3" id="KW-0597">Phosphoprotein</keyword>
<evidence type="ECO:0000256" key="4">
    <source>
        <dbReference type="ARBA" id="ARBA00022723"/>
    </source>
</evidence>
<proteinExistence type="inferred from homology"/>
<evidence type="ECO:0000256" key="3">
    <source>
        <dbReference type="ARBA" id="ARBA00022553"/>
    </source>
</evidence>
<dbReference type="GO" id="GO:0006166">
    <property type="term" value="P:purine ribonucleoside salvage"/>
    <property type="evidence" value="ECO:0007669"/>
    <property type="project" value="TreeGrafter"/>
</dbReference>
<keyword evidence="12" id="KW-1185">Reference proteome</keyword>
<feature type="domain" description="Alpha-D-phosphohexomutase alpha/beta/alpha" evidence="10">
    <location>
        <begin position="297"/>
        <end position="418"/>
    </location>
</feature>
<sequence length="520" mass="60049">MFDKSIKLIKKFNIILIMKNEKYLDFGTAGIRGVLGPNNDQLNENYIYQIAHGIAKYINKNKLKKLVVIGRDNRRKSQDFALLFAQILAKNGIKVFYSKEITPTPFLSYLILQLQATIGINVTASHNPAVYNGVKLYNKNANQMLPDEIKKLKSYFQPFKNILNDLKEFNPHENIIYVNEEFKRNYIKSLTNLFPVKIQSDLKIAYSPQHGTGAYYVRDILYPIIDLKNVYFCPLQMVEDQNFTHSPNPNPESIDAYKELLEIAKKHDDIDLLITTDPDSDRVGIMVKHNNKFELLDGNQTATIIFDYLLKNTKNLSNKYMIYSYVSSNLPAIMAKKHNVKVYEVPTGFKWIGDSINNIKDMEHLFSFEESYGSLIDSSLARDKDALQSLVVLVKIAQECKNKNITLLDLLEQIYQKYSYVKSKTISKEVTDMALIKVIKDKFLNIKFPDDKITMMDYSKLENNPTEMIKYKLLGDSWIAYRPSGTEPKIKFYLFALNGNEKESQDKLNLFENIIKNLSS</sequence>